<comment type="caution">
    <text evidence="3">The sequence shown here is derived from an EMBL/GenBank/DDBJ whole genome shotgun (WGS) entry which is preliminary data.</text>
</comment>
<evidence type="ECO:0000313" key="3">
    <source>
        <dbReference type="EMBL" id="KAH7210773.1"/>
    </source>
</evidence>
<dbReference type="InterPro" id="IPR015131">
    <property type="entry name" value="Killer_tox_Kp4"/>
</dbReference>
<feature type="domain" description="Killer toxin Kp4" evidence="2">
    <location>
        <begin position="8"/>
        <end position="135"/>
    </location>
</feature>
<dbReference type="Proteomes" id="UP000720189">
    <property type="component" value="Unassembled WGS sequence"/>
</dbReference>
<organism evidence="3 4">
    <name type="scientific">Fusarium redolens</name>
    <dbReference type="NCBI Taxonomy" id="48865"/>
    <lineage>
        <taxon>Eukaryota</taxon>
        <taxon>Fungi</taxon>
        <taxon>Dikarya</taxon>
        <taxon>Ascomycota</taxon>
        <taxon>Pezizomycotina</taxon>
        <taxon>Sordariomycetes</taxon>
        <taxon>Hypocreomycetidae</taxon>
        <taxon>Hypocreales</taxon>
        <taxon>Nectriaceae</taxon>
        <taxon>Fusarium</taxon>
        <taxon>Fusarium redolens species complex</taxon>
    </lineage>
</organism>
<dbReference type="Pfam" id="PF09044">
    <property type="entry name" value="Kp4"/>
    <property type="match status" value="1"/>
</dbReference>
<keyword evidence="1" id="KW-0732">Signal</keyword>
<dbReference type="RefSeq" id="XP_046041544.1">
    <property type="nucleotide sequence ID" value="XM_046185402.1"/>
</dbReference>
<protein>
    <submittedName>
        <fullName evidence="3">Killer toxin</fullName>
    </submittedName>
</protein>
<dbReference type="EMBL" id="JAGMUX010000031">
    <property type="protein sequence ID" value="KAH7210773.1"/>
    <property type="molecule type" value="Genomic_DNA"/>
</dbReference>
<feature type="chain" id="PRO_5040114300" evidence="1">
    <location>
        <begin position="19"/>
        <end position="145"/>
    </location>
</feature>
<proteinExistence type="predicted"/>
<evidence type="ECO:0000259" key="2">
    <source>
        <dbReference type="Pfam" id="PF09044"/>
    </source>
</evidence>
<dbReference type="SUPFAM" id="SSF55221">
    <property type="entry name" value="Yeast killer toxins"/>
    <property type="match status" value="1"/>
</dbReference>
<sequence>MKFAIATTALAIINMASAKGINCEGNARCPELNLYQGVGDYLGQANRIDPNRWYNNGEHIMCFTSYPHTEIGIKAPLSSCAFLQKSGGAPGRSIKPLLEALNNHGCRMCGSVPLFYPQGDNDIDHHGELTINFVDHNKVHCDGLC</sequence>
<dbReference type="InterPro" id="IPR011329">
    <property type="entry name" value="Killer_tox_Kp4/SMK"/>
</dbReference>
<accession>A0A9P9FVA3</accession>
<dbReference type="AlphaFoldDB" id="A0A9P9FVA3"/>
<feature type="signal peptide" evidence="1">
    <location>
        <begin position="1"/>
        <end position="18"/>
    </location>
</feature>
<keyword evidence="4" id="KW-1185">Reference proteome</keyword>
<evidence type="ECO:0000313" key="4">
    <source>
        <dbReference type="Proteomes" id="UP000720189"/>
    </source>
</evidence>
<dbReference type="GeneID" id="70215356"/>
<reference evidence="3" key="1">
    <citation type="journal article" date="2021" name="Nat. Commun.">
        <title>Genetic determinants of endophytism in the Arabidopsis root mycobiome.</title>
        <authorList>
            <person name="Mesny F."/>
            <person name="Miyauchi S."/>
            <person name="Thiergart T."/>
            <person name="Pickel B."/>
            <person name="Atanasova L."/>
            <person name="Karlsson M."/>
            <person name="Huettel B."/>
            <person name="Barry K.W."/>
            <person name="Haridas S."/>
            <person name="Chen C."/>
            <person name="Bauer D."/>
            <person name="Andreopoulos W."/>
            <person name="Pangilinan J."/>
            <person name="LaButti K."/>
            <person name="Riley R."/>
            <person name="Lipzen A."/>
            <person name="Clum A."/>
            <person name="Drula E."/>
            <person name="Henrissat B."/>
            <person name="Kohler A."/>
            <person name="Grigoriev I.V."/>
            <person name="Martin F.M."/>
            <person name="Hacquard S."/>
        </authorList>
    </citation>
    <scope>NUCLEOTIDE SEQUENCE</scope>
    <source>
        <strain evidence="3">MPI-CAGE-AT-0023</strain>
    </source>
</reference>
<dbReference type="Gene3D" id="3.30.430.10">
    <property type="entry name" value="Killer Toxin P4, subunit A"/>
    <property type="match status" value="1"/>
</dbReference>
<dbReference type="GO" id="GO:0005576">
    <property type="term" value="C:extracellular region"/>
    <property type="evidence" value="ECO:0007669"/>
    <property type="project" value="InterPro"/>
</dbReference>
<dbReference type="OrthoDB" id="4177994at2759"/>
<gene>
    <name evidence="3" type="ORF">BKA55DRAFT_256275</name>
</gene>
<name>A0A9P9FVA3_FUSRE</name>
<evidence type="ECO:0000256" key="1">
    <source>
        <dbReference type="SAM" id="SignalP"/>
    </source>
</evidence>